<protein>
    <submittedName>
        <fullName evidence="2">Uncharacterized protein</fullName>
    </submittedName>
</protein>
<reference evidence="2 3" key="1">
    <citation type="submission" date="2020-05" db="EMBL/GenBank/DDBJ databases">
        <title>Ramlibacter rhizophilus sp. nov., isolated from rhizosphere soil of national flower Mugunghwa from South Korea.</title>
        <authorList>
            <person name="Zheng-Fei Y."/>
            <person name="Huan T."/>
        </authorList>
    </citation>
    <scope>NUCLEOTIDE SEQUENCE [LARGE SCALE GENOMIC DNA]</scope>
    <source>
        <strain evidence="2 3">H242</strain>
    </source>
</reference>
<evidence type="ECO:0000256" key="1">
    <source>
        <dbReference type="SAM" id="MobiDB-lite"/>
    </source>
</evidence>
<evidence type="ECO:0000313" key="3">
    <source>
        <dbReference type="Proteomes" id="UP000500826"/>
    </source>
</evidence>
<gene>
    <name evidence="2" type="ORF">HK414_24565</name>
</gene>
<dbReference type="EMBL" id="CP053418">
    <property type="protein sequence ID" value="QJW83217.1"/>
    <property type="molecule type" value="Genomic_DNA"/>
</dbReference>
<feature type="region of interest" description="Disordered" evidence="1">
    <location>
        <begin position="58"/>
        <end position="88"/>
    </location>
</feature>
<keyword evidence="3" id="KW-1185">Reference proteome</keyword>
<dbReference type="Proteomes" id="UP000500826">
    <property type="component" value="Chromosome"/>
</dbReference>
<organism evidence="2 3">
    <name type="scientific">Ramlibacter terrae</name>
    <dbReference type="NCBI Taxonomy" id="2732511"/>
    <lineage>
        <taxon>Bacteria</taxon>
        <taxon>Pseudomonadati</taxon>
        <taxon>Pseudomonadota</taxon>
        <taxon>Betaproteobacteria</taxon>
        <taxon>Burkholderiales</taxon>
        <taxon>Comamonadaceae</taxon>
        <taxon>Ramlibacter</taxon>
    </lineage>
</organism>
<reference evidence="2 3" key="2">
    <citation type="submission" date="2020-05" db="EMBL/GenBank/DDBJ databases">
        <authorList>
            <person name="Khan S.A."/>
            <person name="Jeon C.O."/>
            <person name="Chun B.H."/>
        </authorList>
    </citation>
    <scope>NUCLEOTIDE SEQUENCE [LARGE SCALE GENOMIC DNA]</scope>
    <source>
        <strain evidence="2 3">H242</strain>
    </source>
</reference>
<evidence type="ECO:0000313" key="2">
    <source>
        <dbReference type="EMBL" id="QJW83217.1"/>
    </source>
</evidence>
<proteinExistence type="predicted"/>
<accession>A0ABX6NZH9</accession>
<name>A0ABX6NZH9_9BURK</name>
<sequence>MDAGRHRVAVVERAAHRAVQLRAGHRGQLVAEDEAGRFGLAAAIQQQPTQRFDAVFAGAGDAGADGGEQHAPRGAQRVGSDVGRAQAGDEARELQFGLHRSTPCAAWRRA</sequence>